<dbReference type="PANTHER" id="PTHR32120:SF11">
    <property type="entry name" value="SMALL RIBOSOMAL SUBUNIT BIOGENESIS GTPASE RSGA 1, MITOCHONDRIAL-RELATED"/>
    <property type="match status" value="1"/>
</dbReference>
<feature type="binding site" evidence="10">
    <location>
        <position position="258"/>
    </location>
    <ligand>
        <name>Zn(2+)</name>
        <dbReference type="ChEBI" id="CHEBI:29105"/>
    </ligand>
</feature>
<sequence length="291" mass="32722">MREGIIYKALSGFYYVDSRGESFQCRARGVFRKKGLTPLVGDQVLFQIENETDGYITELKPRSNELKRPPVANINQVLVVMSAKEPEFSKNLIDKFLVIVESFDIAPCLIVTKKDLLNDEQIAVIEKHLADYEAIGYRTYFVSNLEDQSALSKILVDGINVLSGQSGVGKSSLINAVKPNSNLETGVISSALNRGKHTTRHVELIQVDGKYLADTPGFSALDIAHIDKYVLKNCFPEFAAREEQCKYRECLHVNEPACAIKDAVQSGDIMQSRYDNYLQLMNEIETRKARY</sequence>
<feature type="domain" description="EngC GTPase" evidence="11">
    <location>
        <begin position="72"/>
        <end position="219"/>
    </location>
</feature>
<name>A0A4R6BT51_9STAP</name>
<dbReference type="NCBIfam" id="TIGR00157">
    <property type="entry name" value="ribosome small subunit-dependent GTPase A"/>
    <property type="match status" value="1"/>
</dbReference>
<dbReference type="SUPFAM" id="SSF52540">
    <property type="entry name" value="P-loop containing nucleoside triphosphate hydrolases"/>
    <property type="match status" value="1"/>
</dbReference>
<keyword evidence="4 10" id="KW-0699">rRNA-binding</keyword>
<keyword evidence="3 10" id="KW-0479">Metal-binding</keyword>
<dbReference type="EC" id="3.6.1.-" evidence="10"/>
<dbReference type="HAMAP" id="MF_01820">
    <property type="entry name" value="GTPase_RsgA"/>
    <property type="match status" value="1"/>
</dbReference>
<dbReference type="PROSITE" id="PS50936">
    <property type="entry name" value="ENGC_GTPASE"/>
    <property type="match status" value="1"/>
</dbReference>
<dbReference type="Gene3D" id="1.10.40.50">
    <property type="entry name" value="Probable gtpase engc, domain 3"/>
    <property type="match status" value="1"/>
</dbReference>
<feature type="domain" description="CP-type G" evidence="12">
    <location>
        <begin position="63"/>
        <end position="221"/>
    </location>
</feature>
<comment type="subcellular location">
    <subcellularLocation>
        <location evidence="10">Cytoplasm</location>
    </subcellularLocation>
</comment>
<evidence type="ECO:0000259" key="12">
    <source>
        <dbReference type="PROSITE" id="PS51721"/>
    </source>
</evidence>
<dbReference type="AlphaFoldDB" id="A0A4R6BT51"/>
<dbReference type="GO" id="GO:0042274">
    <property type="term" value="P:ribosomal small subunit biogenesis"/>
    <property type="evidence" value="ECO:0007669"/>
    <property type="project" value="UniProtKB-UniRule"/>
</dbReference>
<dbReference type="InterPro" id="IPR031944">
    <property type="entry name" value="RsgA_N"/>
</dbReference>
<dbReference type="Proteomes" id="UP000294802">
    <property type="component" value="Unassembled WGS sequence"/>
</dbReference>
<evidence type="ECO:0000313" key="13">
    <source>
        <dbReference type="EMBL" id="TDM07111.1"/>
    </source>
</evidence>
<evidence type="ECO:0000256" key="3">
    <source>
        <dbReference type="ARBA" id="ARBA00022723"/>
    </source>
</evidence>
<keyword evidence="2 10" id="KW-0690">Ribosome biogenesis</keyword>
<feature type="binding site" evidence="10">
    <location>
        <position position="250"/>
    </location>
    <ligand>
        <name>Zn(2+)</name>
        <dbReference type="ChEBI" id="CHEBI:29105"/>
    </ligand>
</feature>
<proteinExistence type="inferred from homology"/>
<dbReference type="PANTHER" id="PTHR32120">
    <property type="entry name" value="SMALL RIBOSOMAL SUBUNIT BIOGENESIS GTPASE RSGA"/>
    <property type="match status" value="1"/>
</dbReference>
<dbReference type="Pfam" id="PF03193">
    <property type="entry name" value="RsgA_GTPase"/>
    <property type="match status" value="1"/>
</dbReference>
<dbReference type="GO" id="GO:0046872">
    <property type="term" value="F:metal ion binding"/>
    <property type="evidence" value="ECO:0007669"/>
    <property type="project" value="UniProtKB-KW"/>
</dbReference>
<accession>A0A4R6BT51</accession>
<evidence type="ECO:0000256" key="5">
    <source>
        <dbReference type="ARBA" id="ARBA00022741"/>
    </source>
</evidence>
<evidence type="ECO:0000313" key="14">
    <source>
        <dbReference type="Proteomes" id="UP000294802"/>
    </source>
</evidence>
<keyword evidence="9 10" id="KW-0342">GTP-binding</keyword>
<dbReference type="GO" id="GO:0019843">
    <property type="term" value="F:rRNA binding"/>
    <property type="evidence" value="ECO:0007669"/>
    <property type="project" value="UniProtKB-KW"/>
</dbReference>
<keyword evidence="5 10" id="KW-0547">Nucleotide-binding</keyword>
<evidence type="ECO:0000256" key="1">
    <source>
        <dbReference type="ARBA" id="ARBA00022490"/>
    </source>
</evidence>
<dbReference type="Gene3D" id="3.40.50.300">
    <property type="entry name" value="P-loop containing nucleotide triphosphate hydrolases"/>
    <property type="match status" value="1"/>
</dbReference>
<organism evidence="13 14">
    <name type="scientific">Macrococcus lamae</name>
    <dbReference type="NCBI Taxonomy" id="198484"/>
    <lineage>
        <taxon>Bacteria</taxon>
        <taxon>Bacillati</taxon>
        <taxon>Bacillota</taxon>
        <taxon>Bacilli</taxon>
        <taxon>Bacillales</taxon>
        <taxon>Staphylococcaceae</taxon>
        <taxon>Macrococcus</taxon>
    </lineage>
</organism>
<reference evidence="13 14" key="1">
    <citation type="submission" date="2019-01" db="EMBL/GenBank/DDBJ databases">
        <title>Draft genome sequences of the type strains of six Macrococcus species.</title>
        <authorList>
            <person name="Mazhar S."/>
            <person name="Altermann E."/>
            <person name="Hill C."/>
            <person name="Mcauliffe O."/>
        </authorList>
    </citation>
    <scope>NUCLEOTIDE SEQUENCE [LARGE SCALE GENOMIC DNA]</scope>
    <source>
        <strain evidence="13 14">CCM4815</strain>
    </source>
</reference>
<dbReference type="InterPro" id="IPR027417">
    <property type="entry name" value="P-loop_NTPase"/>
</dbReference>
<feature type="binding site" evidence="10">
    <location>
        <position position="245"/>
    </location>
    <ligand>
        <name>Zn(2+)</name>
        <dbReference type="ChEBI" id="CHEBI:29105"/>
    </ligand>
</feature>
<dbReference type="GO" id="GO:0005737">
    <property type="term" value="C:cytoplasm"/>
    <property type="evidence" value="ECO:0007669"/>
    <property type="project" value="UniProtKB-SubCell"/>
</dbReference>
<dbReference type="Gene3D" id="2.40.50.140">
    <property type="entry name" value="Nucleic acid-binding proteins"/>
    <property type="match status" value="1"/>
</dbReference>
<dbReference type="InterPro" id="IPR030378">
    <property type="entry name" value="G_CP_dom"/>
</dbReference>
<keyword evidence="14" id="KW-1185">Reference proteome</keyword>
<evidence type="ECO:0000256" key="6">
    <source>
        <dbReference type="ARBA" id="ARBA00022801"/>
    </source>
</evidence>
<feature type="binding site" evidence="10">
    <location>
        <begin position="112"/>
        <end position="115"/>
    </location>
    <ligand>
        <name>GTP</name>
        <dbReference type="ChEBI" id="CHEBI:37565"/>
    </ligand>
</feature>
<feature type="binding site" evidence="10">
    <location>
        <begin position="164"/>
        <end position="172"/>
    </location>
    <ligand>
        <name>GTP</name>
        <dbReference type="ChEBI" id="CHEBI:37565"/>
    </ligand>
</feature>
<keyword evidence="8 10" id="KW-0694">RNA-binding</keyword>
<keyword evidence="7 10" id="KW-0862">Zinc</keyword>
<dbReference type="InterPro" id="IPR004881">
    <property type="entry name" value="Ribosome_biogen_GTPase_RsgA"/>
</dbReference>
<dbReference type="CDD" id="cd01854">
    <property type="entry name" value="YjeQ_EngC"/>
    <property type="match status" value="1"/>
</dbReference>
<evidence type="ECO:0000256" key="4">
    <source>
        <dbReference type="ARBA" id="ARBA00022730"/>
    </source>
</evidence>
<keyword evidence="1 10" id="KW-0963">Cytoplasm</keyword>
<dbReference type="InterPro" id="IPR012340">
    <property type="entry name" value="NA-bd_OB-fold"/>
</dbReference>
<protein>
    <recommendedName>
        <fullName evidence="10">Small ribosomal subunit biogenesis GTPase RsgA</fullName>
        <ecNumber evidence="10">3.6.1.-</ecNumber>
    </recommendedName>
</protein>
<dbReference type="CDD" id="cd04466">
    <property type="entry name" value="S1_YloQ_GTPase"/>
    <property type="match status" value="1"/>
</dbReference>
<dbReference type="RefSeq" id="WP_133444437.1">
    <property type="nucleotide sequence ID" value="NZ_SCWB01000017.1"/>
</dbReference>
<evidence type="ECO:0000256" key="10">
    <source>
        <dbReference type="HAMAP-Rule" id="MF_01820"/>
    </source>
</evidence>
<comment type="cofactor">
    <cofactor evidence="10">
        <name>Zn(2+)</name>
        <dbReference type="ChEBI" id="CHEBI:29105"/>
    </cofactor>
    <text evidence="10">Binds 1 zinc ion per subunit.</text>
</comment>
<evidence type="ECO:0000256" key="8">
    <source>
        <dbReference type="ARBA" id="ARBA00022884"/>
    </source>
</evidence>
<keyword evidence="6 10" id="KW-0378">Hydrolase</keyword>
<comment type="caution">
    <text evidence="13">The sequence shown here is derived from an EMBL/GenBank/DDBJ whole genome shotgun (WGS) entry which is preliminary data.</text>
</comment>
<comment type="subunit">
    <text evidence="10">Monomer. Associates with 30S ribosomal subunit, binds 16S rRNA.</text>
</comment>
<dbReference type="Pfam" id="PF16745">
    <property type="entry name" value="RsgA_N"/>
    <property type="match status" value="1"/>
</dbReference>
<dbReference type="SUPFAM" id="SSF50249">
    <property type="entry name" value="Nucleic acid-binding proteins"/>
    <property type="match status" value="1"/>
</dbReference>
<dbReference type="InterPro" id="IPR010914">
    <property type="entry name" value="RsgA_GTPase_dom"/>
</dbReference>
<evidence type="ECO:0000256" key="7">
    <source>
        <dbReference type="ARBA" id="ARBA00022833"/>
    </source>
</evidence>
<evidence type="ECO:0000259" key="11">
    <source>
        <dbReference type="PROSITE" id="PS50936"/>
    </source>
</evidence>
<dbReference type="GO" id="GO:0005525">
    <property type="term" value="F:GTP binding"/>
    <property type="evidence" value="ECO:0007669"/>
    <property type="project" value="UniProtKB-UniRule"/>
</dbReference>
<comment type="function">
    <text evidence="10">One of several proteins that assist in the late maturation steps of the functional core of the 30S ribosomal subunit. Helps release RbfA from mature subunits. May play a role in the assembly of ribosomal proteins into the subunit. Circularly permuted GTPase that catalyzes slow GTP hydrolysis, GTPase activity is stimulated by the 30S ribosomal subunit.</text>
</comment>
<dbReference type="EMBL" id="SCWB01000017">
    <property type="protein sequence ID" value="TDM07111.1"/>
    <property type="molecule type" value="Genomic_DNA"/>
</dbReference>
<dbReference type="GO" id="GO:0003924">
    <property type="term" value="F:GTPase activity"/>
    <property type="evidence" value="ECO:0007669"/>
    <property type="project" value="UniProtKB-UniRule"/>
</dbReference>
<comment type="similarity">
    <text evidence="10">Belongs to the TRAFAC class YlqF/YawG GTPase family. RsgA subfamily.</text>
</comment>
<feature type="binding site" evidence="10">
    <location>
        <position position="252"/>
    </location>
    <ligand>
        <name>Zn(2+)</name>
        <dbReference type="ChEBI" id="CHEBI:29105"/>
    </ligand>
</feature>
<evidence type="ECO:0000256" key="9">
    <source>
        <dbReference type="ARBA" id="ARBA00023134"/>
    </source>
</evidence>
<evidence type="ECO:0000256" key="2">
    <source>
        <dbReference type="ARBA" id="ARBA00022517"/>
    </source>
</evidence>
<dbReference type="PROSITE" id="PS51721">
    <property type="entry name" value="G_CP"/>
    <property type="match status" value="1"/>
</dbReference>
<dbReference type="OrthoDB" id="9809485at2"/>
<gene>
    <name evidence="10 13" type="primary">rsgA</name>
    <name evidence="13" type="ORF">ERX29_09480</name>
</gene>